<dbReference type="InterPro" id="IPR023352">
    <property type="entry name" value="MAPEG-like_dom_sf"/>
</dbReference>
<evidence type="ECO:0000256" key="2">
    <source>
        <dbReference type="ARBA" id="ARBA00022692"/>
    </source>
</evidence>
<dbReference type="GO" id="GO:0004364">
    <property type="term" value="F:glutathione transferase activity"/>
    <property type="evidence" value="ECO:0007669"/>
    <property type="project" value="TreeGrafter"/>
</dbReference>
<dbReference type="InterPro" id="IPR001129">
    <property type="entry name" value="Membr-assoc_MAPEG"/>
</dbReference>
<keyword evidence="4" id="KW-0472">Membrane</keyword>
<dbReference type="GO" id="GO:0005635">
    <property type="term" value="C:nuclear envelope"/>
    <property type="evidence" value="ECO:0007669"/>
    <property type="project" value="TreeGrafter"/>
</dbReference>
<dbReference type="EMBL" id="CAJNDS010002153">
    <property type="protein sequence ID" value="CAE7353638.1"/>
    <property type="molecule type" value="Genomic_DNA"/>
</dbReference>
<evidence type="ECO:0000256" key="4">
    <source>
        <dbReference type="ARBA" id="ARBA00023136"/>
    </source>
</evidence>
<gene>
    <name evidence="6" type="ORF">SNAT2548_LOCUS18712</name>
</gene>
<dbReference type="GO" id="GO:0004602">
    <property type="term" value="F:glutathione peroxidase activity"/>
    <property type="evidence" value="ECO:0007669"/>
    <property type="project" value="TreeGrafter"/>
</dbReference>
<comment type="subcellular location">
    <subcellularLocation>
        <location evidence="1">Membrane</location>
        <topology evidence="1">Multi-pass membrane protein</topology>
    </subcellularLocation>
</comment>
<evidence type="ECO:0000256" key="5">
    <source>
        <dbReference type="SAM" id="MobiDB-lite"/>
    </source>
</evidence>
<feature type="compositionally biased region" description="Basic and acidic residues" evidence="5">
    <location>
        <begin position="15"/>
        <end position="24"/>
    </location>
</feature>
<dbReference type="GO" id="GO:0016020">
    <property type="term" value="C:membrane"/>
    <property type="evidence" value="ECO:0007669"/>
    <property type="project" value="UniProtKB-SubCell"/>
</dbReference>
<reference evidence="6" key="1">
    <citation type="submission" date="2021-02" db="EMBL/GenBank/DDBJ databases">
        <authorList>
            <person name="Dougan E. K."/>
            <person name="Rhodes N."/>
            <person name="Thang M."/>
            <person name="Chan C."/>
        </authorList>
    </citation>
    <scope>NUCLEOTIDE SEQUENCE</scope>
</reference>
<organism evidence="6 7">
    <name type="scientific">Symbiodinium natans</name>
    <dbReference type="NCBI Taxonomy" id="878477"/>
    <lineage>
        <taxon>Eukaryota</taxon>
        <taxon>Sar</taxon>
        <taxon>Alveolata</taxon>
        <taxon>Dinophyceae</taxon>
        <taxon>Suessiales</taxon>
        <taxon>Symbiodiniaceae</taxon>
        <taxon>Symbiodinium</taxon>
    </lineage>
</organism>
<evidence type="ECO:0000313" key="7">
    <source>
        <dbReference type="Proteomes" id="UP000604046"/>
    </source>
</evidence>
<comment type="caution">
    <text evidence="6">The sequence shown here is derived from an EMBL/GenBank/DDBJ whole genome shotgun (WGS) entry which is preliminary data.</text>
</comment>
<dbReference type="AlphaFoldDB" id="A0A812PGS6"/>
<dbReference type="Gene3D" id="1.20.120.550">
    <property type="entry name" value="Membrane associated eicosanoid/glutathione metabolism-like domain"/>
    <property type="match status" value="1"/>
</dbReference>
<dbReference type="Pfam" id="PF01124">
    <property type="entry name" value="MAPEG"/>
    <property type="match status" value="1"/>
</dbReference>
<evidence type="ECO:0000256" key="1">
    <source>
        <dbReference type="ARBA" id="ARBA00004141"/>
    </source>
</evidence>
<keyword evidence="2" id="KW-0812">Transmembrane</keyword>
<evidence type="ECO:0000313" key="6">
    <source>
        <dbReference type="EMBL" id="CAE7353638.1"/>
    </source>
</evidence>
<protein>
    <recommendedName>
        <fullName evidence="8">Microsomal glutathione S-transferase 3</fullName>
    </recommendedName>
</protein>
<dbReference type="OrthoDB" id="410651at2759"/>
<dbReference type="GO" id="GO:0005783">
    <property type="term" value="C:endoplasmic reticulum"/>
    <property type="evidence" value="ECO:0007669"/>
    <property type="project" value="TreeGrafter"/>
</dbReference>
<name>A0A812PGS6_9DINO</name>
<accession>A0A812PGS6</accession>
<dbReference type="Proteomes" id="UP000604046">
    <property type="component" value="Unassembled WGS sequence"/>
</dbReference>
<dbReference type="InterPro" id="IPR050997">
    <property type="entry name" value="MAPEG"/>
</dbReference>
<dbReference type="SUPFAM" id="SSF161084">
    <property type="entry name" value="MAPEG domain-like"/>
    <property type="match status" value="1"/>
</dbReference>
<dbReference type="GO" id="GO:0006691">
    <property type="term" value="P:leukotriene metabolic process"/>
    <property type="evidence" value="ECO:0007669"/>
    <property type="project" value="UniProtKB-ARBA"/>
</dbReference>
<evidence type="ECO:0008006" key="8">
    <source>
        <dbReference type="Google" id="ProtNLM"/>
    </source>
</evidence>
<proteinExistence type="predicted"/>
<dbReference type="PANTHER" id="PTHR10250:SF26">
    <property type="entry name" value="GLUTATHIONE S-TRANSFERASE 3, MITOCHONDRIAL"/>
    <property type="match status" value="1"/>
</dbReference>
<keyword evidence="7" id="KW-1185">Reference proteome</keyword>
<sequence>MLCAAWFSASCADAKTPKATKDTTEESEVELAQAPQSGPGLAAAPESVWLDTAASSTRRESDKGTTMAESQDELAEDRKYNYGLPGTEPPPPVPPAAAQAAAVMFLGFCIACLMSRAGLNGKVEACMGGAAAAQRAVALEVVALLYVNLMLASRTLHARHRHGVPLPYMYPHAPLRVSNSAAYMAVVRGHENFLETAPFALALLLLCGYHTQSAGMGALLGGIYVVGRVHYASGYARTPEGRLPGQISSVLSLVILAGEVVRHSMF</sequence>
<evidence type="ECO:0000256" key="3">
    <source>
        <dbReference type="ARBA" id="ARBA00022989"/>
    </source>
</evidence>
<dbReference type="PANTHER" id="PTHR10250">
    <property type="entry name" value="MICROSOMAL GLUTATHIONE S-TRANSFERASE"/>
    <property type="match status" value="1"/>
</dbReference>
<keyword evidence="3" id="KW-1133">Transmembrane helix</keyword>
<feature type="region of interest" description="Disordered" evidence="5">
    <location>
        <begin position="13"/>
        <end position="74"/>
    </location>
</feature>